<dbReference type="Proteomes" id="UP000256913">
    <property type="component" value="Unassembled WGS sequence"/>
</dbReference>
<dbReference type="AlphaFoldDB" id="A0A3D9ZGZ4"/>
<accession>A0A3D9ZGZ4</accession>
<reference evidence="1 2" key="1">
    <citation type="submission" date="2018-08" db="EMBL/GenBank/DDBJ databases">
        <title>Sequencing the genomes of 1000 actinobacteria strains.</title>
        <authorList>
            <person name="Klenk H.-P."/>
        </authorList>
    </citation>
    <scope>NUCLEOTIDE SEQUENCE [LARGE SCALE GENOMIC DNA]</scope>
    <source>
        <strain evidence="1 2">DSM 44099</strain>
    </source>
</reference>
<dbReference type="Gene3D" id="2.40.30.100">
    <property type="entry name" value="AF2212/PG0164-like"/>
    <property type="match status" value="1"/>
</dbReference>
<dbReference type="InterPro" id="IPR015018">
    <property type="entry name" value="DUF1905"/>
</dbReference>
<dbReference type="InterPro" id="IPR037079">
    <property type="entry name" value="AF2212/PG0164-like_sf"/>
</dbReference>
<sequence>MRFRGIVALGGKTATGIEVPATVVAELGPGKRLPVTVTVGGHSYRTTVAPMGGAYFVPLSAEHRTAAGVAAGDEIDVEIVLDTAERTVDVPPDLLEALDRAGAARGAFDALSYTRRKEWARLVESAKTPETRQRRIAKAVGELSGGA</sequence>
<keyword evidence="2" id="KW-1185">Reference proteome</keyword>
<name>A0A3D9ZGZ4_9ACTN</name>
<evidence type="ECO:0000313" key="2">
    <source>
        <dbReference type="Proteomes" id="UP000256913"/>
    </source>
</evidence>
<dbReference type="Pfam" id="PF13376">
    <property type="entry name" value="OmdA"/>
    <property type="match status" value="1"/>
</dbReference>
<organism evidence="1 2">
    <name type="scientific">Asanoa ferruginea</name>
    <dbReference type="NCBI Taxonomy" id="53367"/>
    <lineage>
        <taxon>Bacteria</taxon>
        <taxon>Bacillati</taxon>
        <taxon>Actinomycetota</taxon>
        <taxon>Actinomycetes</taxon>
        <taxon>Micromonosporales</taxon>
        <taxon>Micromonosporaceae</taxon>
        <taxon>Asanoa</taxon>
    </lineage>
</organism>
<dbReference type="Pfam" id="PF08922">
    <property type="entry name" value="DUF1905"/>
    <property type="match status" value="1"/>
</dbReference>
<evidence type="ECO:0000313" key="1">
    <source>
        <dbReference type="EMBL" id="REF96668.1"/>
    </source>
</evidence>
<proteinExistence type="predicted"/>
<dbReference type="SUPFAM" id="SSF141694">
    <property type="entry name" value="AF2212/PG0164-like"/>
    <property type="match status" value="1"/>
</dbReference>
<dbReference type="RefSeq" id="WP_116068146.1">
    <property type="nucleotide sequence ID" value="NZ_BONB01000019.1"/>
</dbReference>
<dbReference type="EMBL" id="QUMQ01000001">
    <property type="protein sequence ID" value="REF96668.1"/>
    <property type="molecule type" value="Genomic_DNA"/>
</dbReference>
<gene>
    <name evidence="1" type="ORF">DFJ67_2659</name>
</gene>
<protein>
    <submittedName>
        <fullName evidence="1">Uncharacterized protein DUF1905</fullName>
    </submittedName>
</protein>
<dbReference type="OrthoDB" id="2604865at2"/>
<comment type="caution">
    <text evidence="1">The sequence shown here is derived from an EMBL/GenBank/DDBJ whole genome shotgun (WGS) entry which is preliminary data.</text>
</comment>